<dbReference type="KEGG" id="ssl:SS1G_08662"/>
<gene>
    <name evidence="2" type="ORF">SS1G_08662</name>
</gene>
<name>A7ETK6_SCLS1</name>
<keyword evidence="1" id="KW-0472">Membrane</keyword>
<evidence type="ECO:0000256" key="1">
    <source>
        <dbReference type="SAM" id="Phobius"/>
    </source>
</evidence>
<proteinExistence type="predicted"/>
<dbReference type="GeneID" id="5486326"/>
<organism evidence="2 3">
    <name type="scientific">Sclerotinia sclerotiorum (strain ATCC 18683 / 1980 / Ss-1)</name>
    <name type="common">White mold</name>
    <name type="synonym">Whetzelinia sclerotiorum</name>
    <dbReference type="NCBI Taxonomy" id="665079"/>
    <lineage>
        <taxon>Eukaryota</taxon>
        <taxon>Fungi</taxon>
        <taxon>Dikarya</taxon>
        <taxon>Ascomycota</taxon>
        <taxon>Pezizomycotina</taxon>
        <taxon>Leotiomycetes</taxon>
        <taxon>Helotiales</taxon>
        <taxon>Sclerotiniaceae</taxon>
        <taxon>Sclerotinia</taxon>
    </lineage>
</organism>
<sequence length="50" mass="5733">MVTVAAGGAVAVKQICVMNKLVLCCPAFLLYFNVRAVRRRRMVMRKYEKK</sequence>
<keyword evidence="1" id="KW-1133">Transmembrane helix</keyword>
<accession>A7ETK6</accession>
<dbReference type="Proteomes" id="UP000001312">
    <property type="component" value="Unassembled WGS sequence"/>
</dbReference>
<evidence type="ECO:0000313" key="2">
    <source>
        <dbReference type="EMBL" id="EDN92798.1"/>
    </source>
</evidence>
<dbReference type="AlphaFoldDB" id="A7ETK6"/>
<evidence type="ECO:0000313" key="3">
    <source>
        <dbReference type="Proteomes" id="UP000001312"/>
    </source>
</evidence>
<reference evidence="3" key="1">
    <citation type="journal article" date="2011" name="PLoS Genet.">
        <title>Genomic analysis of the necrotrophic fungal pathogens Sclerotinia sclerotiorum and Botrytis cinerea.</title>
        <authorList>
            <person name="Amselem J."/>
            <person name="Cuomo C.A."/>
            <person name="van Kan J.A."/>
            <person name="Viaud M."/>
            <person name="Benito E.P."/>
            <person name="Couloux A."/>
            <person name="Coutinho P.M."/>
            <person name="de Vries R.P."/>
            <person name="Dyer P.S."/>
            <person name="Fillinger S."/>
            <person name="Fournier E."/>
            <person name="Gout L."/>
            <person name="Hahn M."/>
            <person name="Kohn L."/>
            <person name="Lapalu N."/>
            <person name="Plummer K.M."/>
            <person name="Pradier J.M."/>
            <person name="Quevillon E."/>
            <person name="Sharon A."/>
            <person name="Simon A."/>
            <person name="ten Have A."/>
            <person name="Tudzynski B."/>
            <person name="Tudzynski P."/>
            <person name="Wincker P."/>
            <person name="Andrew M."/>
            <person name="Anthouard V."/>
            <person name="Beever R.E."/>
            <person name="Beffa R."/>
            <person name="Benoit I."/>
            <person name="Bouzid O."/>
            <person name="Brault B."/>
            <person name="Chen Z."/>
            <person name="Choquer M."/>
            <person name="Collemare J."/>
            <person name="Cotton P."/>
            <person name="Danchin E.G."/>
            <person name="Da Silva C."/>
            <person name="Gautier A."/>
            <person name="Giraud C."/>
            <person name="Giraud T."/>
            <person name="Gonzalez C."/>
            <person name="Grossetete S."/>
            <person name="Guldener U."/>
            <person name="Henrissat B."/>
            <person name="Howlett B.J."/>
            <person name="Kodira C."/>
            <person name="Kretschmer M."/>
            <person name="Lappartient A."/>
            <person name="Leroch M."/>
            <person name="Levis C."/>
            <person name="Mauceli E."/>
            <person name="Neuveglise C."/>
            <person name="Oeser B."/>
            <person name="Pearson M."/>
            <person name="Poulain J."/>
            <person name="Poussereau N."/>
            <person name="Quesneville H."/>
            <person name="Rascle C."/>
            <person name="Schumacher J."/>
            <person name="Segurens B."/>
            <person name="Sexton A."/>
            <person name="Silva E."/>
            <person name="Sirven C."/>
            <person name="Soanes D.M."/>
            <person name="Talbot N.J."/>
            <person name="Templeton M."/>
            <person name="Yandava C."/>
            <person name="Yarden O."/>
            <person name="Zeng Q."/>
            <person name="Rollins J.A."/>
            <person name="Lebrun M.H."/>
            <person name="Dickman M."/>
        </authorList>
    </citation>
    <scope>NUCLEOTIDE SEQUENCE [LARGE SCALE GENOMIC DNA]</scope>
    <source>
        <strain evidence="3">ATCC 18683 / 1980 / Ss-1</strain>
    </source>
</reference>
<keyword evidence="1" id="KW-0812">Transmembrane</keyword>
<feature type="transmembrane region" description="Helical" evidence="1">
    <location>
        <begin position="12"/>
        <end position="34"/>
    </location>
</feature>
<dbReference type="RefSeq" id="XP_001589899.1">
    <property type="nucleotide sequence ID" value="XM_001589849.1"/>
</dbReference>
<protein>
    <submittedName>
        <fullName evidence="2">Uncharacterized protein</fullName>
    </submittedName>
</protein>
<dbReference type="InParanoid" id="A7ETK6"/>
<keyword evidence="3" id="KW-1185">Reference proteome</keyword>
<dbReference type="EMBL" id="CH476632">
    <property type="protein sequence ID" value="EDN92798.1"/>
    <property type="molecule type" value="Genomic_DNA"/>
</dbReference>